<dbReference type="Gene3D" id="3.30.70.1730">
    <property type="match status" value="1"/>
</dbReference>
<evidence type="ECO:0000256" key="1">
    <source>
        <dbReference type="ARBA" id="ARBA00008889"/>
    </source>
</evidence>
<keyword evidence="3" id="KW-0687">Ribonucleoprotein</keyword>
<dbReference type="InterPro" id="IPR047865">
    <property type="entry name" value="Ribosomal_uL10_bac_type"/>
</dbReference>
<evidence type="ECO:0000313" key="5">
    <source>
        <dbReference type="Proteomes" id="UP000240830"/>
    </source>
</evidence>
<dbReference type="PANTHER" id="PTHR11560">
    <property type="entry name" value="39S RIBOSOMAL PROTEIN L10, MITOCHONDRIAL"/>
    <property type="match status" value="1"/>
</dbReference>
<dbReference type="InterPro" id="IPR001790">
    <property type="entry name" value="Ribosomal_uL10"/>
</dbReference>
<comment type="caution">
    <text evidence="4">The sequence shown here is derived from an EMBL/GenBank/DDBJ whole genome shotgun (WGS) entry which is preliminary data.</text>
</comment>
<sequence length="218" mass="23671">MNIARHFATVSAISSKYPPRKQLIWSECQNYLKKPILLLIQHNNLDTPSKHAFKSKLGALGLSWKAPKPHILRKAVKLAGYTGLEGCIVGPTGVLLSSKKPHELQAGLQYLATQNRVFIVGGKIGDYTFSSEGIKDAIFNLAPIDALRQNLVGLLQSPSMAVTSTLSLAPLALAKTLDQHVAIQDQSTAQDTLVEVPNSQPILKDGYNGITTAPRRQL</sequence>
<accession>A0A2H9TFH7</accession>
<name>A0A2H9TFH7_9FUNG</name>
<protein>
    <submittedName>
        <fullName evidence="4">50S ribosomal protein L10</fullName>
    </submittedName>
</protein>
<dbReference type="InterPro" id="IPR043141">
    <property type="entry name" value="Ribosomal_uL10-like_sf"/>
</dbReference>
<reference evidence="4 5" key="1">
    <citation type="submission" date="2016-10" db="EMBL/GenBank/DDBJ databases">
        <title>The genome of Paramicrosporidium saccamoebae is the missing link in understanding Cryptomycota and Microsporidia evolution.</title>
        <authorList>
            <person name="Quandt C.A."/>
            <person name="Beaudet D."/>
            <person name="Corsaro D."/>
            <person name="Michel R."/>
            <person name="Corradi N."/>
            <person name="James T."/>
        </authorList>
    </citation>
    <scope>NUCLEOTIDE SEQUENCE [LARGE SCALE GENOMIC DNA]</scope>
    <source>
        <strain evidence="4 5">KSL3</strain>
    </source>
</reference>
<dbReference type="AlphaFoldDB" id="A0A2H9TFH7"/>
<dbReference type="GO" id="GO:1990904">
    <property type="term" value="C:ribonucleoprotein complex"/>
    <property type="evidence" value="ECO:0007669"/>
    <property type="project" value="UniProtKB-KW"/>
</dbReference>
<keyword evidence="2 4" id="KW-0689">Ribosomal protein</keyword>
<dbReference type="Proteomes" id="UP000240830">
    <property type="component" value="Unassembled WGS sequence"/>
</dbReference>
<keyword evidence="5" id="KW-1185">Reference proteome</keyword>
<dbReference type="SUPFAM" id="SSF160369">
    <property type="entry name" value="Ribosomal protein L10-like"/>
    <property type="match status" value="1"/>
</dbReference>
<dbReference type="Pfam" id="PF00466">
    <property type="entry name" value="Ribosomal_L10"/>
    <property type="match status" value="1"/>
</dbReference>
<proteinExistence type="inferred from homology"/>
<evidence type="ECO:0000256" key="3">
    <source>
        <dbReference type="ARBA" id="ARBA00023274"/>
    </source>
</evidence>
<dbReference type="EMBL" id="MTSL01000219">
    <property type="protein sequence ID" value="PJF16486.1"/>
    <property type="molecule type" value="Genomic_DNA"/>
</dbReference>
<gene>
    <name evidence="4" type="ORF">PSACC_03674</name>
</gene>
<organism evidence="4 5">
    <name type="scientific">Paramicrosporidium saccamoebae</name>
    <dbReference type="NCBI Taxonomy" id="1246581"/>
    <lineage>
        <taxon>Eukaryota</taxon>
        <taxon>Fungi</taxon>
        <taxon>Fungi incertae sedis</taxon>
        <taxon>Cryptomycota</taxon>
        <taxon>Cryptomycota incertae sedis</taxon>
        <taxon>Paramicrosporidium</taxon>
    </lineage>
</organism>
<dbReference type="GO" id="GO:0005840">
    <property type="term" value="C:ribosome"/>
    <property type="evidence" value="ECO:0007669"/>
    <property type="project" value="UniProtKB-KW"/>
</dbReference>
<evidence type="ECO:0000256" key="2">
    <source>
        <dbReference type="ARBA" id="ARBA00022980"/>
    </source>
</evidence>
<comment type="similarity">
    <text evidence="1">Belongs to the universal ribosomal protein uL10 family.</text>
</comment>
<dbReference type="OrthoDB" id="360689at2759"/>
<evidence type="ECO:0000313" key="4">
    <source>
        <dbReference type="EMBL" id="PJF16486.1"/>
    </source>
</evidence>